<accession>G8YB58</accession>
<dbReference type="GO" id="GO:0019509">
    <property type="term" value="P:L-methionine salvage from methylthioadenosine"/>
    <property type="evidence" value="ECO:0007669"/>
    <property type="project" value="UniProtKB-UniRule"/>
</dbReference>
<dbReference type="OrthoDB" id="2461at2759"/>
<dbReference type="InterPro" id="IPR000649">
    <property type="entry name" value="IF-2B-related"/>
</dbReference>
<evidence type="ECO:0000256" key="4">
    <source>
        <dbReference type="HAMAP-Rule" id="MF_03119"/>
    </source>
</evidence>
<keyword evidence="1 4" id="KW-0028">Amino-acid biosynthesis</keyword>
<dbReference type="InterPro" id="IPR027363">
    <property type="entry name" value="M1Pi_N"/>
</dbReference>
<comment type="subcellular location">
    <subcellularLocation>
        <location evidence="4">Cytoplasm</location>
    </subcellularLocation>
    <subcellularLocation>
        <location evidence="4">Nucleus</location>
    </subcellularLocation>
</comment>
<dbReference type="HOGENOM" id="CLU_016218_1_3_1"/>
<dbReference type="STRING" id="559304.G8YB58"/>
<dbReference type="InterPro" id="IPR011559">
    <property type="entry name" value="Initiation_fac_2B_a/b/d"/>
</dbReference>
<evidence type="ECO:0000256" key="1">
    <source>
        <dbReference type="ARBA" id="ARBA00022605"/>
    </source>
</evidence>
<keyword evidence="6" id="KW-1185">Reference proteome</keyword>
<feature type="active site" description="Proton donor" evidence="4">
    <location>
        <position position="274"/>
    </location>
</feature>
<dbReference type="eggNOG" id="KOG1468">
    <property type="taxonomic scope" value="Eukaryota"/>
</dbReference>
<feature type="site" description="Transition state stabilizer" evidence="4">
    <location>
        <position position="175"/>
    </location>
</feature>
<dbReference type="HAMAP" id="MF_01678">
    <property type="entry name" value="Salvage_MtnA"/>
    <property type="match status" value="1"/>
</dbReference>
<dbReference type="OMA" id="RLWVDET"/>
<gene>
    <name evidence="5" type="primary">Piso0_001902</name>
    <name evidence="4" type="synonym">MRI1</name>
    <name evidence="5" type="ORF">GNLVRS01_PISO0J00383g</name>
</gene>
<keyword evidence="4" id="KW-0539">Nucleus</keyword>
<reference evidence="5 6" key="1">
    <citation type="journal article" date="2012" name="G3 (Bethesda)">
        <title>Pichia sorbitophila, an interspecies yeast hybrid reveals early steps of genome resolution following polyploidization.</title>
        <authorList>
            <person name="Leh Louis V."/>
            <person name="Despons L."/>
            <person name="Friedrich A."/>
            <person name="Martin T."/>
            <person name="Durrens P."/>
            <person name="Casaregola S."/>
            <person name="Neuveglise C."/>
            <person name="Fairhead C."/>
            <person name="Marck C."/>
            <person name="Cruz J.A."/>
            <person name="Straub M.L."/>
            <person name="Kugler V."/>
            <person name="Sacerdot C."/>
            <person name="Uzunov Z."/>
            <person name="Thierry A."/>
            <person name="Weiss S."/>
            <person name="Bleykasten C."/>
            <person name="De Montigny J."/>
            <person name="Jacques N."/>
            <person name="Jung P."/>
            <person name="Lemaire M."/>
            <person name="Mallet S."/>
            <person name="Morel G."/>
            <person name="Richard G.F."/>
            <person name="Sarkar A."/>
            <person name="Savel G."/>
            <person name="Schacherer J."/>
            <person name="Seret M.L."/>
            <person name="Talla E."/>
            <person name="Samson G."/>
            <person name="Jubin C."/>
            <person name="Poulain J."/>
            <person name="Vacherie B."/>
            <person name="Barbe V."/>
            <person name="Pelletier E."/>
            <person name="Sherman D.J."/>
            <person name="Westhof E."/>
            <person name="Weissenbach J."/>
            <person name="Baret P.V."/>
            <person name="Wincker P."/>
            <person name="Gaillardin C."/>
            <person name="Dujon B."/>
            <person name="Souciet J.L."/>
        </authorList>
    </citation>
    <scope>NUCLEOTIDE SEQUENCE [LARGE SCALE GENOMIC DNA]</scope>
    <source>
        <strain evidence="6">ATCC MYA-4447 / BCRC 22081 / CBS 7064 / NBRC 10061 / NRRL Y-12695</strain>
    </source>
</reference>
<dbReference type="Gene3D" id="1.20.120.420">
    <property type="entry name" value="translation initiation factor eif-2b, domain 1"/>
    <property type="match status" value="1"/>
</dbReference>
<dbReference type="GO" id="GO:0005737">
    <property type="term" value="C:cytoplasm"/>
    <property type="evidence" value="ECO:0007669"/>
    <property type="project" value="UniProtKB-SubCell"/>
</dbReference>
<dbReference type="Gene3D" id="3.40.50.10470">
    <property type="entry name" value="Translation initiation factor eif-2b, domain 2"/>
    <property type="match status" value="1"/>
</dbReference>
<comment type="catalytic activity">
    <reaction evidence="4">
        <text>5-(methylsulfanyl)-alpha-D-ribose 1-phosphate = 5-(methylsulfanyl)-D-ribulose 1-phosphate</text>
        <dbReference type="Rhea" id="RHEA:19989"/>
        <dbReference type="ChEBI" id="CHEBI:58533"/>
        <dbReference type="ChEBI" id="CHEBI:58548"/>
        <dbReference type="EC" id="5.3.1.23"/>
    </reaction>
</comment>
<evidence type="ECO:0000256" key="3">
    <source>
        <dbReference type="ARBA" id="ARBA00023235"/>
    </source>
</evidence>
<dbReference type="FunFam" id="1.20.120.420:FF:000003">
    <property type="entry name" value="Methylthioribose-1-phosphate isomerase"/>
    <property type="match status" value="1"/>
</dbReference>
<dbReference type="GO" id="GO:0046523">
    <property type="term" value="F:S-methyl-5-thioribose-1-phosphate isomerase activity"/>
    <property type="evidence" value="ECO:0007669"/>
    <property type="project" value="UniProtKB-UniRule"/>
</dbReference>
<protein>
    <recommendedName>
        <fullName evidence="4">Methylthioribose-1-phosphate isomerase</fullName>
        <shortName evidence="4">M1Pi</shortName>
        <shortName evidence="4">MTR-1-P isomerase</shortName>
        <ecNumber evidence="4">5.3.1.23</ecNumber>
    </recommendedName>
    <alternativeName>
        <fullName evidence="4">S-methyl-5-thioribose-1-phosphate isomerase</fullName>
    </alternativeName>
    <alternativeName>
        <fullName evidence="4">Translation initiation factor eIF-2B subunit alpha/beta/delta-like protein</fullName>
    </alternativeName>
</protein>
<dbReference type="NCBIfam" id="TIGR00512">
    <property type="entry name" value="salvage_mtnA"/>
    <property type="match status" value="1"/>
</dbReference>
<dbReference type="InterPro" id="IPR042529">
    <property type="entry name" value="IF_2B-like_C"/>
</dbReference>
<dbReference type="AlphaFoldDB" id="G8YB58"/>
<evidence type="ECO:0000313" key="5">
    <source>
        <dbReference type="EMBL" id="CCE82189.1"/>
    </source>
</evidence>
<dbReference type="FunCoup" id="G8YB58">
    <property type="interactions" value="1199"/>
</dbReference>
<keyword evidence="2 4" id="KW-0486">Methionine biosynthesis</keyword>
<name>G8YB58_PICSO</name>
<comment type="function">
    <text evidence="4">Catalyzes the interconversion of methylthioribose-1-phosphate (MTR-1-P) into methylthioribulose-1-phosphate (MTRu-1-P).</text>
</comment>
<dbReference type="EMBL" id="FO082050">
    <property type="protein sequence ID" value="CCE82189.1"/>
    <property type="molecule type" value="Genomic_DNA"/>
</dbReference>
<dbReference type="InterPro" id="IPR005251">
    <property type="entry name" value="IF-M1Pi"/>
</dbReference>
<dbReference type="NCBIfam" id="TIGR00524">
    <property type="entry name" value="eIF-2B_rel"/>
    <property type="match status" value="1"/>
</dbReference>
<keyword evidence="3 4" id="KW-0413">Isomerase</keyword>
<dbReference type="PANTHER" id="PTHR43475">
    <property type="entry name" value="METHYLTHIORIBOSE-1-PHOSPHATE ISOMERASE"/>
    <property type="match status" value="1"/>
</dbReference>
<proteinExistence type="inferred from homology"/>
<comment type="pathway">
    <text evidence="4">Amino-acid biosynthesis; L-methionine biosynthesis via salvage pathway; L-methionine from S-methyl-5-thio-alpha-D-ribose 1-phosphate: step 1/6.</text>
</comment>
<organism evidence="5 6">
    <name type="scientific">Pichia sorbitophila (strain ATCC MYA-4447 / BCRC 22081 / CBS 7064 / NBRC 10061 / NRRL Y-12695)</name>
    <name type="common">Hybrid yeast</name>
    <dbReference type="NCBI Taxonomy" id="559304"/>
    <lineage>
        <taxon>Eukaryota</taxon>
        <taxon>Fungi</taxon>
        <taxon>Dikarya</taxon>
        <taxon>Ascomycota</taxon>
        <taxon>Saccharomycotina</taxon>
        <taxon>Pichiomycetes</taxon>
        <taxon>Debaryomycetaceae</taxon>
        <taxon>Millerozyma</taxon>
    </lineage>
</organism>
<dbReference type="UniPathway" id="UPA00904">
    <property type="reaction ID" value="UER00874"/>
</dbReference>
<dbReference type="InParanoid" id="G8YB58"/>
<comment type="similarity">
    <text evidence="4">Belongs to the eIF-2B alpha/beta/delta subunits family. MtnA subfamily.</text>
</comment>
<dbReference type="GO" id="GO:0005634">
    <property type="term" value="C:nucleus"/>
    <property type="evidence" value="ECO:0007669"/>
    <property type="project" value="UniProtKB-SubCell"/>
</dbReference>
<dbReference type="InterPro" id="IPR037171">
    <property type="entry name" value="NagB/RpiA_transferase-like"/>
</dbReference>
<sequence length="402" mass="44791">MGATGALEAIKFDKDAIRLEILDQLCIPYQTKYVRINGIEDAYQAIKKMQVRGAPAIAIVGAFAILVEASEAIKQKRCLYLTEFLKSIEYLITSRPTAVNLSKACNEITEMISNRFDTKQQIDLNVLNDIKNYAISLYEDDLRNNYSIGENGVNYIKKTLKEENFRGPFSIITICNTGSLATSGHGTALGIVRTAFSDLSKDAGEDFWVDHVYPCETRPYNQGSRLTTFELKFEKIPFTLICDNMVASLLRTLKKGKSVGKETAPVKFIIAGADRVVFNGDTANKIGTFQLAAIANHFNSLAEKSNLKFMIAAPRTTVDLSLKTGEEIVIEQRPARELTTVKGPLVENDKVLEQKTVSIATPDINVWNPAFDVTPHELIDAIVTEEKTYEKVDGKFKLHDFK</sequence>
<evidence type="ECO:0000256" key="2">
    <source>
        <dbReference type="ARBA" id="ARBA00023167"/>
    </source>
</evidence>
<keyword evidence="4" id="KW-0963">Cytoplasm</keyword>
<dbReference type="NCBIfam" id="NF004326">
    <property type="entry name" value="PRK05720.1"/>
    <property type="match status" value="1"/>
</dbReference>
<dbReference type="Proteomes" id="UP000005222">
    <property type="component" value="Chromosome J"/>
</dbReference>
<dbReference type="EC" id="5.3.1.23" evidence="4"/>
<dbReference type="SUPFAM" id="SSF100950">
    <property type="entry name" value="NagB/RpiA/CoA transferase-like"/>
    <property type="match status" value="1"/>
</dbReference>
<evidence type="ECO:0000313" key="6">
    <source>
        <dbReference type="Proteomes" id="UP000005222"/>
    </source>
</evidence>
<dbReference type="PANTHER" id="PTHR43475:SF1">
    <property type="entry name" value="METHYLTHIORIBOSE-1-PHOSPHATE ISOMERASE"/>
    <property type="match status" value="1"/>
</dbReference>
<dbReference type="Pfam" id="PF01008">
    <property type="entry name" value="IF-2B"/>
    <property type="match status" value="1"/>
</dbReference>